<dbReference type="AlphaFoldDB" id="A0A4S2KPF3"/>
<dbReference type="Proteomes" id="UP000310200">
    <property type="component" value="Unassembled WGS sequence"/>
</dbReference>
<organism evidence="1 2">
    <name type="scientific">Temnothorax longispinosus</name>
    <dbReference type="NCBI Taxonomy" id="300112"/>
    <lineage>
        <taxon>Eukaryota</taxon>
        <taxon>Metazoa</taxon>
        <taxon>Ecdysozoa</taxon>
        <taxon>Arthropoda</taxon>
        <taxon>Hexapoda</taxon>
        <taxon>Insecta</taxon>
        <taxon>Pterygota</taxon>
        <taxon>Neoptera</taxon>
        <taxon>Endopterygota</taxon>
        <taxon>Hymenoptera</taxon>
        <taxon>Apocrita</taxon>
        <taxon>Aculeata</taxon>
        <taxon>Formicoidea</taxon>
        <taxon>Formicidae</taxon>
        <taxon>Myrmicinae</taxon>
        <taxon>Temnothorax</taxon>
    </lineage>
</organism>
<evidence type="ECO:0000313" key="2">
    <source>
        <dbReference type="Proteomes" id="UP000310200"/>
    </source>
</evidence>
<accession>A0A4S2KPF3</accession>
<name>A0A4S2KPF3_9HYME</name>
<reference evidence="1 2" key="1">
    <citation type="journal article" date="2019" name="Philos. Trans. R. Soc. Lond., B, Biol. Sci.">
        <title>Ant behaviour and brain gene expression of defending hosts depend on the ecological success of the intruding social parasite.</title>
        <authorList>
            <person name="Kaur R."/>
            <person name="Stoldt M."/>
            <person name="Jongepier E."/>
            <person name="Feldmeyer B."/>
            <person name="Menzel F."/>
            <person name="Bornberg-Bauer E."/>
            <person name="Foitzik S."/>
        </authorList>
    </citation>
    <scope>NUCLEOTIDE SEQUENCE [LARGE SCALE GENOMIC DNA]</scope>
    <source>
        <tissue evidence="1">Whole body</tissue>
    </source>
</reference>
<gene>
    <name evidence="1" type="ORF">DBV15_05938</name>
</gene>
<comment type="caution">
    <text evidence="1">The sequence shown here is derived from an EMBL/GenBank/DDBJ whole genome shotgun (WGS) entry which is preliminary data.</text>
</comment>
<keyword evidence="2" id="KW-1185">Reference proteome</keyword>
<dbReference type="EMBL" id="QBLH01002082">
    <property type="protein sequence ID" value="TGZ49899.1"/>
    <property type="molecule type" value="Genomic_DNA"/>
</dbReference>
<evidence type="ECO:0000313" key="1">
    <source>
        <dbReference type="EMBL" id="TGZ49899.1"/>
    </source>
</evidence>
<sequence length="116" mass="13131">MSRCSSSHLPSPLPAASRVARRYRRWKEVLSRISCEETPTSPVRASGGNAREKRINVYVKRKINKREEKRARKRFRIYLRCGLPRKLPADLLSGSGGAVDQAGDEFSCRTQRGSIT</sequence>
<protein>
    <submittedName>
        <fullName evidence="1">Uncharacterized protein</fullName>
    </submittedName>
</protein>
<proteinExistence type="predicted"/>